<keyword evidence="2" id="KW-0802">TPR repeat</keyword>
<proteinExistence type="predicted"/>
<protein>
    <submittedName>
        <fullName evidence="4">Tetratricopeptide repeat protein</fullName>
    </submittedName>
</protein>
<feature type="repeat" description="TPR" evidence="2">
    <location>
        <begin position="68"/>
        <end position="101"/>
    </location>
</feature>
<dbReference type="Pfam" id="PF13432">
    <property type="entry name" value="TPR_16"/>
    <property type="match status" value="2"/>
</dbReference>
<dbReference type="SMART" id="SM00028">
    <property type="entry name" value="TPR"/>
    <property type="match status" value="1"/>
</dbReference>
<dbReference type="InterPro" id="IPR011990">
    <property type="entry name" value="TPR-like_helical_dom_sf"/>
</dbReference>
<comment type="caution">
    <text evidence="4">The sequence shown here is derived from an EMBL/GenBank/DDBJ whole genome shotgun (WGS) entry which is preliminary data.</text>
</comment>
<evidence type="ECO:0000313" key="5">
    <source>
        <dbReference type="Proteomes" id="UP001165583"/>
    </source>
</evidence>
<feature type="compositionally biased region" description="Polar residues" evidence="3">
    <location>
        <begin position="223"/>
        <end position="241"/>
    </location>
</feature>
<dbReference type="InterPro" id="IPR051263">
    <property type="entry name" value="C-type_cytochrome_biogenesis"/>
</dbReference>
<dbReference type="PROSITE" id="PS50005">
    <property type="entry name" value="TPR"/>
    <property type="match status" value="1"/>
</dbReference>
<evidence type="ECO:0000256" key="3">
    <source>
        <dbReference type="SAM" id="MobiDB-lite"/>
    </source>
</evidence>
<accession>A0ABT2I9P2</accession>
<evidence type="ECO:0000313" key="4">
    <source>
        <dbReference type="EMBL" id="MCT2401543.1"/>
    </source>
</evidence>
<evidence type="ECO:0000256" key="2">
    <source>
        <dbReference type="PROSITE-ProRule" id="PRU00339"/>
    </source>
</evidence>
<feature type="compositionally biased region" description="Low complexity" evidence="3">
    <location>
        <begin position="204"/>
        <end position="216"/>
    </location>
</feature>
<dbReference type="RefSeq" id="WP_260047567.1">
    <property type="nucleotide sequence ID" value="NZ_JANZXA010000015.1"/>
</dbReference>
<keyword evidence="1" id="KW-0201">Cytochrome c-type biogenesis</keyword>
<feature type="region of interest" description="Disordered" evidence="3">
    <location>
        <begin position="204"/>
        <end position="243"/>
    </location>
</feature>
<sequence length="308" mass="32438">MAQQSARIFRPSRIILVIAAAIAVLAITAALTHKSGSTGGTNETASVNDAPLSLEALEKAARAEPGDAATWRRLGAAYYDASRYAEAADAYAKATGIDPTKPGTWSALGEARVMASEHDPMPADAVSAFRKAVELDLTDPRARYFLAVKRDLFGDHEGAITDWLALLADTPANAPWRVDLVRTIEQVGKINTIDVADRLAKAGAKAPPAAPAPALATQGIPGPSSQDLANASRLPPSQQRQMAEGMVARLEDKLKADPANAEGWVMLMRSRMALNEPAKAAGALADAVAANPGKAEYLRNQARMLGVQ</sequence>
<gene>
    <name evidence="4" type="ORF">NZK81_18475</name>
</gene>
<dbReference type="SUPFAM" id="SSF48452">
    <property type="entry name" value="TPR-like"/>
    <property type="match status" value="1"/>
</dbReference>
<dbReference type="Gene3D" id="1.25.40.10">
    <property type="entry name" value="Tetratricopeptide repeat domain"/>
    <property type="match status" value="2"/>
</dbReference>
<organism evidence="4 5">
    <name type="scientific">Novosphingobium mangrovi</name>
    <name type="common">ex Huang et al. 2023</name>
    <dbReference type="NCBI Taxonomy" id="2976432"/>
    <lineage>
        <taxon>Bacteria</taxon>
        <taxon>Pseudomonadati</taxon>
        <taxon>Pseudomonadota</taxon>
        <taxon>Alphaproteobacteria</taxon>
        <taxon>Sphingomonadales</taxon>
        <taxon>Sphingomonadaceae</taxon>
        <taxon>Novosphingobium</taxon>
    </lineage>
</organism>
<dbReference type="PANTHER" id="PTHR47870">
    <property type="entry name" value="CYTOCHROME C-TYPE BIOGENESIS PROTEIN CCMH"/>
    <property type="match status" value="1"/>
</dbReference>
<dbReference type="InterPro" id="IPR019734">
    <property type="entry name" value="TPR_rpt"/>
</dbReference>
<dbReference type="Proteomes" id="UP001165583">
    <property type="component" value="Unassembled WGS sequence"/>
</dbReference>
<evidence type="ECO:0000256" key="1">
    <source>
        <dbReference type="ARBA" id="ARBA00022748"/>
    </source>
</evidence>
<dbReference type="PANTHER" id="PTHR47870:SF1">
    <property type="entry name" value="CYTOCHROME C-TYPE BIOGENESIS PROTEIN CCMH"/>
    <property type="match status" value="1"/>
</dbReference>
<keyword evidence="5" id="KW-1185">Reference proteome</keyword>
<name>A0ABT2I9P2_9SPHN</name>
<dbReference type="EMBL" id="JANZXA010000015">
    <property type="protein sequence ID" value="MCT2401543.1"/>
    <property type="molecule type" value="Genomic_DNA"/>
</dbReference>
<reference evidence="4" key="1">
    <citation type="submission" date="2022-09" db="EMBL/GenBank/DDBJ databases">
        <title>Novosphingobium sp. Nov., a polycyclic aromatic hydrocarbon-degrading bacterium isolated form mangrove sediments in HongKong.</title>
        <authorList>
            <person name="Hu Z."/>
        </authorList>
    </citation>
    <scope>NUCLEOTIDE SEQUENCE</scope>
    <source>
        <strain evidence="4">HK4-1</strain>
    </source>
</reference>